<feature type="region of interest" description="Disordered" evidence="1">
    <location>
        <begin position="98"/>
        <end position="180"/>
    </location>
</feature>
<evidence type="ECO:0000256" key="1">
    <source>
        <dbReference type="SAM" id="MobiDB-lite"/>
    </source>
</evidence>
<evidence type="ECO:0000313" key="2">
    <source>
        <dbReference type="EMBL" id="SMR62482.1"/>
    </source>
</evidence>
<dbReference type="Proteomes" id="UP000245764">
    <property type="component" value="Chromosome 18"/>
</dbReference>
<sequence>MRISEDDELDQRFGEYCTSEHELARVIGTVSGAHRLPVPRLQRLSLANGGWCGTTHCSSLASSAAFFAEHARRSWCRTEQERITGFVKRFWEELGFDGHDGGDEYEDDEDGEEDHDDEDESNGTDETDEGANFDGFETLLTVEPLQALKRPPPRLAELLIGDTTPLEEQDTSIDGSRRRY</sequence>
<name>A0A2H1H9P3_ZYMTR</name>
<proteinExistence type="predicted"/>
<accession>A0A2H1H9P3</accession>
<organism evidence="2 3">
    <name type="scientific">Zymoseptoria tritici ST99CH_1E4</name>
    <dbReference type="NCBI Taxonomy" id="1276532"/>
    <lineage>
        <taxon>Eukaryota</taxon>
        <taxon>Fungi</taxon>
        <taxon>Dikarya</taxon>
        <taxon>Ascomycota</taxon>
        <taxon>Pezizomycotina</taxon>
        <taxon>Dothideomycetes</taxon>
        <taxon>Dothideomycetidae</taxon>
        <taxon>Mycosphaerellales</taxon>
        <taxon>Mycosphaerellaceae</taxon>
        <taxon>Zymoseptoria</taxon>
    </lineage>
</organism>
<protein>
    <submittedName>
        <fullName evidence="2">Uncharacterized protein</fullName>
    </submittedName>
</protein>
<evidence type="ECO:0000313" key="3">
    <source>
        <dbReference type="Proteomes" id="UP000245764"/>
    </source>
</evidence>
<dbReference type="AlphaFoldDB" id="A0A2H1H9P3"/>
<dbReference type="EMBL" id="LT854269">
    <property type="protein sequence ID" value="SMR62482.1"/>
    <property type="molecule type" value="Genomic_DNA"/>
</dbReference>
<feature type="compositionally biased region" description="Acidic residues" evidence="1">
    <location>
        <begin position="103"/>
        <end position="131"/>
    </location>
</feature>
<reference evidence="3" key="1">
    <citation type="submission" date="2017-05" db="EMBL/GenBank/DDBJ databases">
        <authorList>
            <person name="Song R."/>
            <person name="Chenine A.L."/>
            <person name="Ruprecht R.M."/>
        </authorList>
    </citation>
    <scope>NUCLEOTIDE SEQUENCE [LARGE SCALE GENOMIC DNA]</scope>
</reference>
<gene>
    <name evidence="2" type="ORF">ZT1E4_G11796</name>
</gene>